<dbReference type="InterPro" id="IPR001633">
    <property type="entry name" value="EAL_dom"/>
</dbReference>
<dbReference type="InterPro" id="IPR043128">
    <property type="entry name" value="Rev_trsase/Diguanyl_cyclase"/>
</dbReference>
<evidence type="ECO:0000259" key="4">
    <source>
        <dbReference type="PROSITE" id="PS50887"/>
    </source>
</evidence>
<evidence type="ECO:0000256" key="1">
    <source>
        <dbReference type="SAM" id="Phobius"/>
    </source>
</evidence>
<dbReference type="SUPFAM" id="SSF141868">
    <property type="entry name" value="EAL domain-like"/>
    <property type="match status" value="1"/>
</dbReference>
<feature type="transmembrane region" description="Helical" evidence="1">
    <location>
        <begin position="256"/>
        <end position="275"/>
    </location>
</feature>
<feature type="transmembrane region" description="Helical" evidence="1">
    <location>
        <begin position="88"/>
        <end position="109"/>
    </location>
</feature>
<reference evidence="5" key="2">
    <citation type="submission" date="2023-01" db="EMBL/GenBank/DDBJ databases">
        <authorList>
            <person name="Sun Q."/>
            <person name="Evtushenko L."/>
        </authorList>
    </citation>
    <scope>NUCLEOTIDE SEQUENCE</scope>
    <source>
        <strain evidence="5">VKM Ac-1321</strain>
    </source>
</reference>
<keyword evidence="6" id="KW-1185">Reference proteome</keyword>
<dbReference type="Pfam" id="PF00563">
    <property type="entry name" value="EAL"/>
    <property type="match status" value="1"/>
</dbReference>
<dbReference type="Pfam" id="PF13188">
    <property type="entry name" value="PAS_8"/>
    <property type="match status" value="1"/>
</dbReference>
<evidence type="ECO:0000259" key="3">
    <source>
        <dbReference type="PROSITE" id="PS50883"/>
    </source>
</evidence>
<dbReference type="SUPFAM" id="SSF55073">
    <property type="entry name" value="Nucleotide cyclase"/>
    <property type="match status" value="1"/>
</dbReference>
<dbReference type="SMART" id="SM00267">
    <property type="entry name" value="GGDEF"/>
    <property type="match status" value="1"/>
</dbReference>
<dbReference type="Proteomes" id="UP001143480">
    <property type="component" value="Unassembled WGS sequence"/>
</dbReference>
<keyword evidence="1" id="KW-0472">Membrane</keyword>
<dbReference type="Gene3D" id="3.30.70.270">
    <property type="match status" value="1"/>
</dbReference>
<dbReference type="Gene3D" id="3.20.20.450">
    <property type="entry name" value="EAL domain"/>
    <property type="match status" value="1"/>
</dbReference>
<dbReference type="PANTHER" id="PTHR44757:SF2">
    <property type="entry name" value="BIOFILM ARCHITECTURE MAINTENANCE PROTEIN MBAA"/>
    <property type="match status" value="1"/>
</dbReference>
<dbReference type="RefSeq" id="WP_261963841.1">
    <property type="nucleotide sequence ID" value="NZ_BAAAXA010000003.1"/>
</dbReference>
<dbReference type="PROSITE" id="PS50112">
    <property type="entry name" value="PAS"/>
    <property type="match status" value="1"/>
</dbReference>
<sequence>MTRQVTWAYALCALVLAVSYLLFPAAGLVCFAGLVLTTLAAMLYGIRAHRPRRKLPWLLWAGGSLVLAVGTAAAVVQTDVLHSNAWPTAVDAISLGGTFPLLLLGLLLLSRSGAANRDWATVIDSAIFTAGAGLLAWVFLIDPGLSDPSLNVAQKAISIAYPLCDVMLLAIMVRMVLEARRSWSVALLLTSGAVLLVSDVVFSLRRLNGDWGLGSFVDVGWIVFFAAGGLAALHPSMAQLSEPRVIGSTQVKPRRAVLGVASLVAPGILFAEALGGPVHNGVVIAIGSAALVALSLSRGGVAARSVGHTLSRERALRKACEALLSATEVAMVEAVVRRAVGSLLRPGTAHRALLRVTPGSSPAPTMSMRYVASLPEDFARELDGFELALHCPLTVGGVQLGELWVAADERALVTLQESARVLAGQAASMLDHIALNREIIKRDSEAYFRTLVLNAADVILIVGADDRVTYASPSATALFGSGVVGRTFPQLNPGLHALRRPDGTTAEVEVTVRDLTGEPTVDGRVLTIHDVTERRRLERELLDRAYLDPLTGLGNRLRFQDAVQTAIGAAVLIVDIDGFRTVNDTMGQEVGDQLLRAFAARLVAVSSSVSVVARLGGDEFGVLVPHADVATVEDLAERIVEEFRPPFLVGGSVVSAVPNIGVAMTSDAPDAAKLLGEADVALNSAKGTPERWRRYESAMHEQAVRRMRLRTDLDQALATDAFVLHYQPIVDLATGRPHGFEALVRWQHPALGLVPPLEFIEIAEECGLIVPLGDWVMRHAIAAAVSLRSLYPAESLTMSVNVSVRQFRSPGFVQRVLTELAQADLPCGALTVEITESLLLGDDEHIHADLAALRAAGVRVSIDDFGTGYSSLSYLHRVAVDALKLDKSFVDTIGSSRRQYDLVRGIVQLARTLDLEVVAEGIETEAHRKRLADLHCGYGQGYLFTRPLPYAAAVEWLQATSEVSPAA</sequence>
<dbReference type="AlphaFoldDB" id="A0A9W6NIY6"/>
<feature type="transmembrane region" description="Helical" evidence="1">
    <location>
        <begin position="152"/>
        <end position="173"/>
    </location>
</feature>
<dbReference type="InterPro" id="IPR035919">
    <property type="entry name" value="EAL_sf"/>
</dbReference>
<dbReference type="EMBL" id="BSFP01000001">
    <property type="protein sequence ID" value="GLK98482.1"/>
    <property type="molecule type" value="Genomic_DNA"/>
</dbReference>
<feature type="transmembrane region" description="Helical" evidence="1">
    <location>
        <begin position="185"/>
        <end position="204"/>
    </location>
</feature>
<dbReference type="SUPFAM" id="SSF55785">
    <property type="entry name" value="PYP-like sensor domain (PAS domain)"/>
    <property type="match status" value="1"/>
</dbReference>
<organism evidence="5 6">
    <name type="scientific">Dactylosporangium matsuzakiense</name>
    <dbReference type="NCBI Taxonomy" id="53360"/>
    <lineage>
        <taxon>Bacteria</taxon>
        <taxon>Bacillati</taxon>
        <taxon>Actinomycetota</taxon>
        <taxon>Actinomycetes</taxon>
        <taxon>Micromonosporales</taxon>
        <taxon>Micromonosporaceae</taxon>
        <taxon>Dactylosporangium</taxon>
    </lineage>
</organism>
<dbReference type="InterPro" id="IPR029787">
    <property type="entry name" value="Nucleotide_cyclase"/>
</dbReference>
<feature type="domain" description="EAL" evidence="3">
    <location>
        <begin position="706"/>
        <end position="961"/>
    </location>
</feature>
<accession>A0A9W6NIY6</accession>
<dbReference type="InterPro" id="IPR035965">
    <property type="entry name" value="PAS-like_dom_sf"/>
</dbReference>
<gene>
    <name evidence="5" type="ORF">GCM10017581_002230</name>
</gene>
<dbReference type="SMART" id="SM00052">
    <property type="entry name" value="EAL"/>
    <property type="match status" value="1"/>
</dbReference>
<dbReference type="CDD" id="cd01949">
    <property type="entry name" value="GGDEF"/>
    <property type="match status" value="1"/>
</dbReference>
<dbReference type="PANTHER" id="PTHR44757">
    <property type="entry name" value="DIGUANYLATE CYCLASE DGCP"/>
    <property type="match status" value="1"/>
</dbReference>
<dbReference type="NCBIfam" id="TIGR00254">
    <property type="entry name" value="GGDEF"/>
    <property type="match status" value="1"/>
</dbReference>
<dbReference type="CDD" id="cd01948">
    <property type="entry name" value="EAL"/>
    <property type="match status" value="1"/>
</dbReference>
<keyword evidence="1" id="KW-1133">Transmembrane helix</keyword>
<proteinExistence type="predicted"/>
<dbReference type="InterPro" id="IPR052155">
    <property type="entry name" value="Biofilm_reg_signaling"/>
</dbReference>
<feature type="domain" description="GGDEF" evidence="4">
    <location>
        <begin position="567"/>
        <end position="701"/>
    </location>
</feature>
<feature type="domain" description="PAS" evidence="2">
    <location>
        <begin position="444"/>
        <end position="480"/>
    </location>
</feature>
<dbReference type="InterPro" id="IPR000160">
    <property type="entry name" value="GGDEF_dom"/>
</dbReference>
<dbReference type="Pfam" id="PF00990">
    <property type="entry name" value="GGDEF"/>
    <property type="match status" value="1"/>
</dbReference>
<comment type="caution">
    <text evidence="5">The sequence shown here is derived from an EMBL/GenBank/DDBJ whole genome shotgun (WGS) entry which is preliminary data.</text>
</comment>
<dbReference type="PROSITE" id="PS50883">
    <property type="entry name" value="EAL"/>
    <property type="match status" value="1"/>
</dbReference>
<dbReference type="InterPro" id="IPR000014">
    <property type="entry name" value="PAS"/>
</dbReference>
<protein>
    <recommendedName>
        <fullName evidence="7">PAS domain S-box-containing protein/diguanylate cyclase (GGDEF)-like protein</fullName>
    </recommendedName>
</protein>
<reference evidence="5" key="1">
    <citation type="journal article" date="2014" name="Int. J. Syst. Evol. Microbiol.">
        <title>Complete genome sequence of Corynebacterium casei LMG S-19264T (=DSM 44701T), isolated from a smear-ripened cheese.</title>
        <authorList>
            <consortium name="US DOE Joint Genome Institute (JGI-PGF)"/>
            <person name="Walter F."/>
            <person name="Albersmeier A."/>
            <person name="Kalinowski J."/>
            <person name="Ruckert C."/>
        </authorList>
    </citation>
    <scope>NUCLEOTIDE SEQUENCE</scope>
    <source>
        <strain evidence="5">VKM Ac-1321</strain>
    </source>
</reference>
<evidence type="ECO:0000259" key="2">
    <source>
        <dbReference type="PROSITE" id="PS50112"/>
    </source>
</evidence>
<name>A0A9W6NIY6_9ACTN</name>
<keyword evidence="1" id="KW-0812">Transmembrane</keyword>
<evidence type="ECO:0000313" key="5">
    <source>
        <dbReference type="EMBL" id="GLK98482.1"/>
    </source>
</evidence>
<evidence type="ECO:0000313" key="6">
    <source>
        <dbReference type="Proteomes" id="UP001143480"/>
    </source>
</evidence>
<evidence type="ECO:0008006" key="7">
    <source>
        <dbReference type="Google" id="ProtNLM"/>
    </source>
</evidence>
<dbReference type="Gene3D" id="3.30.450.20">
    <property type="entry name" value="PAS domain"/>
    <property type="match status" value="2"/>
</dbReference>
<feature type="transmembrane region" description="Helical" evidence="1">
    <location>
        <begin position="121"/>
        <end position="140"/>
    </location>
</feature>
<feature type="transmembrane region" description="Helical" evidence="1">
    <location>
        <begin position="216"/>
        <end position="235"/>
    </location>
</feature>
<feature type="transmembrane region" description="Helical" evidence="1">
    <location>
        <begin position="57"/>
        <end position="76"/>
    </location>
</feature>
<feature type="transmembrane region" description="Helical" evidence="1">
    <location>
        <begin position="6"/>
        <end position="36"/>
    </location>
</feature>
<dbReference type="PROSITE" id="PS50887">
    <property type="entry name" value="GGDEF"/>
    <property type="match status" value="1"/>
</dbReference>